<organism evidence="1 2">
    <name type="scientific">Candidatus Thermofonsia Clade 1 bacterium</name>
    <dbReference type="NCBI Taxonomy" id="2364210"/>
    <lineage>
        <taxon>Bacteria</taxon>
        <taxon>Bacillati</taxon>
        <taxon>Chloroflexota</taxon>
        <taxon>Candidatus Thermofontia</taxon>
        <taxon>Candidatus Thermofonsia Clade 1</taxon>
    </lineage>
</organism>
<dbReference type="AlphaFoldDB" id="A0A2M8P8F0"/>
<accession>A0A2M8P8F0</accession>
<dbReference type="Proteomes" id="UP000229681">
    <property type="component" value="Unassembled WGS sequence"/>
</dbReference>
<comment type="caution">
    <text evidence="1">The sequence shown here is derived from an EMBL/GenBank/DDBJ whole genome shotgun (WGS) entry which is preliminary data.</text>
</comment>
<proteinExistence type="predicted"/>
<sequence>LQSLRLPDLPDYRFTLRSALQAQPECAQQQLKARLVVDDGQTQRIAIEQIATAELTPFALDLSDLRGRDFSLLYEVESAEPLKCGAVLWVNPRIEFSLDSTQAARN</sequence>
<evidence type="ECO:0000313" key="2">
    <source>
        <dbReference type="Proteomes" id="UP000229681"/>
    </source>
</evidence>
<name>A0A2M8P8F0_9CHLR</name>
<reference evidence="1 2" key="1">
    <citation type="submission" date="2017-11" db="EMBL/GenBank/DDBJ databases">
        <title>Evolution of Phototrophy in the Chloroflexi Phylum Driven by Horizontal Gene Transfer.</title>
        <authorList>
            <person name="Ward L.M."/>
            <person name="Hemp J."/>
            <person name="Shih P.M."/>
            <person name="Mcglynn S.E."/>
            <person name="Fischer W."/>
        </authorList>
    </citation>
    <scope>NUCLEOTIDE SEQUENCE [LARGE SCALE GENOMIC DNA]</scope>
    <source>
        <strain evidence="1">JP3_13</strain>
    </source>
</reference>
<gene>
    <name evidence="1" type="ORF">CUN49_17650</name>
</gene>
<dbReference type="EMBL" id="PGTM01000743">
    <property type="protein sequence ID" value="PJF33819.1"/>
    <property type="molecule type" value="Genomic_DNA"/>
</dbReference>
<feature type="non-terminal residue" evidence="1">
    <location>
        <position position="1"/>
    </location>
</feature>
<protein>
    <submittedName>
        <fullName evidence="1">Uncharacterized protein</fullName>
    </submittedName>
</protein>
<evidence type="ECO:0000313" key="1">
    <source>
        <dbReference type="EMBL" id="PJF33819.1"/>
    </source>
</evidence>